<proteinExistence type="predicted"/>
<sequence length="203" mass="23525">MKRNGYLEKLWFDGKGDGDASGGAWLVYTRGRRQKDWGYLFAGAARYGTTYLGLPPTYSVRYDTKQQETENCPTSTQSDEVQQPSRSTESRQVSDLGRYNYLRSHWTRKRSLGCKELTWYRAHLSTVKLPNNLGPEQHFTYHLQNELPEVILFELGFITCAYYLSRANPVRRTFLKLTVPAFSQLRNLLTASQRLRRLVDIAL</sequence>
<keyword evidence="3" id="KW-1185">Reference proteome</keyword>
<name>A0A553IEM9_9PEZI</name>
<comment type="caution">
    <text evidence="2">The sequence shown here is derived from an EMBL/GenBank/DDBJ whole genome shotgun (WGS) entry which is preliminary data.</text>
</comment>
<dbReference type="AlphaFoldDB" id="A0A553IEM9"/>
<dbReference type="Proteomes" id="UP000319160">
    <property type="component" value="Unassembled WGS sequence"/>
</dbReference>
<evidence type="ECO:0000256" key="1">
    <source>
        <dbReference type="SAM" id="MobiDB-lite"/>
    </source>
</evidence>
<gene>
    <name evidence="2" type="ORF">FHL15_000711</name>
</gene>
<evidence type="ECO:0000313" key="3">
    <source>
        <dbReference type="Proteomes" id="UP000319160"/>
    </source>
</evidence>
<feature type="region of interest" description="Disordered" evidence="1">
    <location>
        <begin position="64"/>
        <end position="92"/>
    </location>
</feature>
<evidence type="ECO:0000313" key="2">
    <source>
        <dbReference type="EMBL" id="TRX98637.1"/>
    </source>
</evidence>
<organism evidence="2 3">
    <name type="scientific">Xylaria flabelliformis</name>
    <dbReference type="NCBI Taxonomy" id="2512241"/>
    <lineage>
        <taxon>Eukaryota</taxon>
        <taxon>Fungi</taxon>
        <taxon>Dikarya</taxon>
        <taxon>Ascomycota</taxon>
        <taxon>Pezizomycotina</taxon>
        <taxon>Sordariomycetes</taxon>
        <taxon>Xylariomycetidae</taxon>
        <taxon>Xylariales</taxon>
        <taxon>Xylariaceae</taxon>
        <taxon>Xylaria</taxon>
    </lineage>
</organism>
<feature type="compositionally biased region" description="Polar residues" evidence="1">
    <location>
        <begin position="69"/>
        <end position="92"/>
    </location>
</feature>
<reference evidence="3" key="1">
    <citation type="submission" date="2019-06" db="EMBL/GenBank/DDBJ databases">
        <title>Draft genome sequence of the griseofulvin-producing fungus Xylaria cubensis strain G536.</title>
        <authorList>
            <person name="Mead M.E."/>
            <person name="Raja H.A."/>
            <person name="Steenwyk J.L."/>
            <person name="Knowles S.L."/>
            <person name="Oberlies N.H."/>
            <person name="Rokas A."/>
        </authorList>
    </citation>
    <scope>NUCLEOTIDE SEQUENCE [LARGE SCALE GENOMIC DNA]</scope>
    <source>
        <strain evidence="3">G536</strain>
    </source>
</reference>
<accession>A0A553IEM9</accession>
<protein>
    <submittedName>
        <fullName evidence="2">Uncharacterized protein</fullName>
    </submittedName>
</protein>
<dbReference type="EMBL" id="VFLP01000002">
    <property type="protein sequence ID" value="TRX98637.1"/>
    <property type="molecule type" value="Genomic_DNA"/>
</dbReference>